<dbReference type="RefSeq" id="WP_068769655.1">
    <property type="nucleotide sequence ID" value="NZ_CP109796.1"/>
</dbReference>
<name>A0A178IKN0_9BACT</name>
<protein>
    <submittedName>
        <fullName evidence="1">Uncharacterized protein</fullName>
    </submittedName>
</protein>
<evidence type="ECO:0000313" key="1">
    <source>
        <dbReference type="EMBL" id="OAM90424.1"/>
    </source>
</evidence>
<gene>
    <name evidence="1" type="ORF">AW736_08070</name>
</gene>
<dbReference type="Proteomes" id="UP000078486">
    <property type="component" value="Unassembled WGS sequence"/>
</dbReference>
<sequence length="156" mass="17288">MSSDTSIPVKVSFSFYPSDVEALNAQTLGLRRLGASVRRGTVIRALIELTSETEMFAAAVLLHRDYAAKTGPRETDNIADIPTVDLPPRLIEKLDRVITDLADKNIIANRAYVVRAILRAAPKPASWAPAVKKFLRDFPRRPRTKSAVKPKRHGKS</sequence>
<proteinExistence type="predicted"/>
<dbReference type="STRING" id="1184151.AW736_08070"/>
<evidence type="ECO:0000313" key="2">
    <source>
        <dbReference type="Proteomes" id="UP000078486"/>
    </source>
</evidence>
<reference evidence="1 2" key="1">
    <citation type="submission" date="2016-01" db="EMBL/GenBank/DDBJ databases">
        <title>High potential of lignocellulose degradation of a new Verrucomicrobia species.</title>
        <authorList>
            <person name="Wang Y."/>
            <person name="Shi Y."/>
            <person name="Qiu Z."/>
            <person name="Liu S."/>
            <person name="Yang H."/>
        </authorList>
    </citation>
    <scope>NUCLEOTIDE SEQUENCE [LARGE SCALE GENOMIC DNA]</scope>
    <source>
        <strain evidence="1 2">TSB47</strain>
    </source>
</reference>
<comment type="caution">
    <text evidence="1">The sequence shown here is derived from an EMBL/GenBank/DDBJ whole genome shotgun (WGS) entry which is preliminary data.</text>
</comment>
<keyword evidence="2" id="KW-1185">Reference proteome</keyword>
<dbReference type="AlphaFoldDB" id="A0A178IKN0"/>
<organism evidence="1 2">
    <name type="scientific">Termitidicoccus mucosus</name>
    <dbReference type="NCBI Taxonomy" id="1184151"/>
    <lineage>
        <taxon>Bacteria</taxon>
        <taxon>Pseudomonadati</taxon>
        <taxon>Verrucomicrobiota</taxon>
        <taxon>Opitutia</taxon>
        <taxon>Opitutales</taxon>
        <taxon>Opitutaceae</taxon>
        <taxon>Termitidicoccus</taxon>
    </lineage>
</organism>
<dbReference type="EMBL" id="LRRQ01000058">
    <property type="protein sequence ID" value="OAM90424.1"/>
    <property type="molecule type" value="Genomic_DNA"/>
</dbReference>
<accession>A0A178IKN0</accession>